<name>A0A504X2Y8_LEIDO</name>
<dbReference type="GO" id="GO:0005634">
    <property type="term" value="C:nucleus"/>
    <property type="evidence" value="ECO:0007669"/>
    <property type="project" value="UniProtKB-SubCell"/>
</dbReference>
<dbReference type="Proteomes" id="UP000318447">
    <property type="component" value="Unassembled WGS sequence"/>
</dbReference>
<dbReference type="VEuPathDB" id="TriTrypDB:LdBPK_311420.1"/>
<feature type="compositionally biased region" description="Polar residues" evidence="3">
    <location>
        <begin position="1"/>
        <end position="12"/>
    </location>
</feature>
<feature type="region of interest" description="Disordered" evidence="3">
    <location>
        <begin position="1"/>
        <end position="72"/>
    </location>
</feature>
<dbReference type="VEuPathDB" id="TriTrypDB:LdCL_310021100"/>
<proteinExistence type="predicted"/>
<keyword evidence="2" id="KW-0539">Nucleus</keyword>
<dbReference type="AlphaFoldDB" id="A0A504X2Y8"/>
<dbReference type="InterPro" id="IPR040319">
    <property type="entry name" value="LSD1-like"/>
</dbReference>
<evidence type="ECO:0000259" key="4">
    <source>
        <dbReference type="Pfam" id="PF06943"/>
    </source>
</evidence>
<protein>
    <submittedName>
        <fullName evidence="5">LSD1 zinc finger family protein</fullName>
    </submittedName>
</protein>
<dbReference type="Pfam" id="PF06943">
    <property type="entry name" value="zf-LSD1"/>
    <property type="match status" value="1"/>
</dbReference>
<evidence type="ECO:0000313" key="6">
    <source>
        <dbReference type="Proteomes" id="UP000318447"/>
    </source>
</evidence>
<feature type="compositionally biased region" description="Basic residues" evidence="3">
    <location>
        <begin position="31"/>
        <end position="42"/>
    </location>
</feature>
<dbReference type="InterPro" id="IPR005735">
    <property type="entry name" value="Znf_LSD1"/>
</dbReference>
<evidence type="ECO:0000256" key="3">
    <source>
        <dbReference type="SAM" id="MobiDB-lite"/>
    </source>
</evidence>
<organism evidence="5 6">
    <name type="scientific">Leishmania donovani</name>
    <dbReference type="NCBI Taxonomy" id="5661"/>
    <lineage>
        <taxon>Eukaryota</taxon>
        <taxon>Discoba</taxon>
        <taxon>Euglenozoa</taxon>
        <taxon>Kinetoplastea</taxon>
        <taxon>Metakinetoplastina</taxon>
        <taxon>Trypanosomatida</taxon>
        <taxon>Trypanosomatidae</taxon>
        <taxon>Leishmaniinae</taxon>
        <taxon>Leishmania</taxon>
    </lineage>
</organism>
<dbReference type="VEuPathDB" id="TriTrypDB:LDHU3_31.2310"/>
<sequence length="275" mass="29006">MHVGGSTTTETPTRVKGVQSPERASCPCGHGLRRTSRLPRHMRAGDSSTPEVASTEMDDAGSDPPPPGSGVVRRAPRCRGAAAVHRHCEAELARCMARPSPVGADVECRGTRRLRAKPDPLLPARPTPPPPPWSRTVDVDGVDGGARSGRAGVAPSTGQITCQQCHVTLAYPIGAPSVRCPMCAAVTPVQQFSVTCVCCRCILILPQNTSLAMCPRCRTVMSIPASIREGHTGPQAPPKQCVYIDRPPTVNSSGVKVTHLAVGTKLDDDNPPGKR</sequence>
<evidence type="ECO:0000313" key="5">
    <source>
        <dbReference type="EMBL" id="TPP42623.1"/>
    </source>
</evidence>
<feature type="domain" description="Zinc finger LSD1-type" evidence="4">
    <location>
        <begin position="162"/>
        <end position="186"/>
    </location>
</feature>
<dbReference type="NCBIfam" id="TIGR01053">
    <property type="entry name" value="LSD1"/>
    <property type="match status" value="1"/>
</dbReference>
<comment type="caution">
    <text evidence="5">The sequence shown here is derived from an EMBL/GenBank/DDBJ whole genome shotgun (WGS) entry which is preliminary data.</text>
</comment>
<dbReference type="PANTHER" id="PTHR31747">
    <property type="entry name" value="PROTEIN LSD1"/>
    <property type="match status" value="1"/>
</dbReference>
<evidence type="ECO:0000256" key="2">
    <source>
        <dbReference type="ARBA" id="ARBA00023242"/>
    </source>
</evidence>
<evidence type="ECO:0000256" key="1">
    <source>
        <dbReference type="ARBA" id="ARBA00004123"/>
    </source>
</evidence>
<dbReference type="EMBL" id="RHLC01000006">
    <property type="protein sequence ID" value="TPP42623.1"/>
    <property type="molecule type" value="Genomic_DNA"/>
</dbReference>
<gene>
    <name evidence="5" type="ORF">CGC21_11540</name>
</gene>
<reference evidence="6" key="1">
    <citation type="submission" date="2019-02" db="EMBL/GenBank/DDBJ databases">
        <title>FDA dAtabase for Regulatory Grade micrObial Sequences (FDA-ARGOS): Supporting development and validation of Infectious Disease Dx tests.</title>
        <authorList>
            <person name="Duncan R."/>
            <person name="Fisher C."/>
            <person name="Tallon L."/>
            <person name="Sadzewicz L."/>
            <person name="Sengamalay N."/>
            <person name="Ott S."/>
            <person name="Godinez A."/>
            <person name="Nagaraj S."/>
            <person name="Vavikolanu K."/>
            <person name="Nadendla S."/>
            <person name="Aluvathingal J."/>
            <person name="Sichtig H."/>
        </authorList>
    </citation>
    <scope>NUCLEOTIDE SEQUENCE [LARGE SCALE GENOMIC DNA]</scope>
    <source>
        <strain evidence="6">FDAARGOS_361</strain>
    </source>
</reference>
<dbReference type="PANTHER" id="PTHR31747:SF3">
    <property type="entry name" value="PROTEIN LSD1"/>
    <property type="match status" value="1"/>
</dbReference>
<accession>A0A504X2Y8</accession>
<comment type="subcellular location">
    <subcellularLocation>
        <location evidence="1">Nucleus</location>
    </subcellularLocation>
</comment>